<feature type="region of interest" description="Disordered" evidence="1">
    <location>
        <begin position="99"/>
        <end position="153"/>
    </location>
</feature>
<dbReference type="Proteomes" id="UP001497623">
    <property type="component" value="Unassembled WGS sequence"/>
</dbReference>
<evidence type="ECO:0000313" key="3">
    <source>
        <dbReference type="Proteomes" id="UP001497623"/>
    </source>
</evidence>
<evidence type="ECO:0000313" key="2">
    <source>
        <dbReference type="EMBL" id="CAL4124362.1"/>
    </source>
</evidence>
<sequence length="153" mass="16807">MAEDKSLGSMSTKHPTSLGCLKFDGEGVIIDGKSNLMKTPSPKKFSVSFNSAVKEVRPREPAHMDSQEDAECASQLEMDLLEVLERDEVLVRCLEDSGPGSICRMRSPEPPAISDNDDEDDVPLPWGKLGPAHVTLGKQQTKQKAEQEPMEQL</sequence>
<keyword evidence="3" id="KW-1185">Reference proteome</keyword>
<gene>
    <name evidence="2" type="ORF">MNOR_LOCUS24443</name>
</gene>
<name>A0AAV2RH50_MEGNR</name>
<reference evidence="2 3" key="1">
    <citation type="submission" date="2024-05" db="EMBL/GenBank/DDBJ databases">
        <authorList>
            <person name="Wallberg A."/>
        </authorList>
    </citation>
    <scope>NUCLEOTIDE SEQUENCE [LARGE SCALE GENOMIC DNA]</scope>
</reference>
<proteinExistence type="predicted"/>
<organism evidence="2 3">
    <name type="scientific">Meganyctiphanes norvegica</name>
    <name type="common">Northern krill</name>
    <name type="synonym">Thysanopoda norvegica</name>
    <dbReference type="NCBI Taxonomy" id="48144"/>
    <lineage>
        <taxon>Eukaryota</taxon>
        <taxon>Metazoa</taxon>
        <taxon>Ecdysozoa</taxon>
        <taxon>Arthropoda</taxon>
        <taxon>Crustacea</taxon>
        <taxon>Multicrustacea</taxon>
        <taxon>Malacostraca</taxon>
        <taxon>Eumalacostraca</taxon>
        <taxon>Eucarida</taxon>
        <taxon>Euphausiacea</taxon>
        <taxon>Euphausiidae</taxon>
        <taxon>Meganyctiphanes</taxon>
    </lineage>
</organism>
<comment type="caution">
    <text evidence="2">The sequence shown here is derived from an EMBL/GenBank/DDBJ whole genome shotgun (WGS) entry which is preliminary data.</text>
</comment>
<protein>
    <submittedName>
        <fullName evidence="2">Uncharacterized protein</fullName>
    </submittedName>
</protein>
<dbReference type="EMBL" id="CAXKWB010022468">
    <property type="protein sequence ID" value="CAL4124362.1"/>
    <property type="molecule type" value="Genomic_DNA"/>
</dbReference>
<evidence type="ECO:0000256" key="1">
    <source>
        <dbReference type="SAM" id="MobiDB-lite"/>
    </source>
</evidence>
<accession>A0AAV2RH50</accession>
<dbReference type="AlphaFoldDB" id="A0AAV2RH50"/>